<gene>
    <name evidence="1" type="ORF">CDO52_12800</name>
</gene>
<dbReference type="AlphaFoldDB" id="A0A223S621"/>
<name>A0A223S621_9ACTN</name>
<proteinExistence type="predicted"/>
<keyword evidence="2" id="KW-1185">Reference proteome</keyword>
<dbReference type="RefSeq" id="WP_017616847.1">
    <property type="nucleotide sequence ID" value="NZ_ANBG01000025.1"/>
</dbReference>
<evidence type="ECO:0000313" key="2">
    <source>
        <dbReference type="Proteomes" id="UP000215005"/>
    </source>
</evidence>
<dbReference type="EMBL" id="CP022753">
    <property type="protein sequence ID" value="ASU83548.1"/>
    <property type="molecule type" value="Genomic_DNA"/>
</dbReference>
<reference evidence="1 2" key="1">
    <citation type="submission" date="2017-08" db="EMBL/GenBank/DDBJ databases">
        <title>The complete genome sequence of Nocardiopsis gilva YIM 90087.</title>
        <authorList>
            <person name="Yin M."/>
            <person name="Tang S."/>
        </authorList>
    </citation>
    <scope>NUCLEOTIDE SEQUENCE [LARGE SCALE GENOMIC DNA]</scope>
    <source>
        <strain evidence="1 2">YIM 90087</strain>
    </source>
</reference>
<evidence type="ECO:0000313" key="1">
    <source>
        <dbReference type="EMBL" id="ASU83548.1"/>
    </source>
</evidence>
<dbReference type="Proteomes" id="UP000215005">
    <property type="component" value="Chromosome"/>
</dbReference>
<protein>
    <submittedName>
        <fullName evidence="1">Uncharacterized protein</fullName>
    </submittedName>
</protein>
<dbReference type="OrthoDB" id="4189429at2"/>
<accession>A0A223S621</accession>
<sequence length="75" mass="7958">MTYEEALAEVATVGAVQQSDAALMASYCDGPMQLMVGAASPKLVWEGAQKKGLSAHDLVILGQTDPLAVHELMWI</sequence>
<organism evidence="1 2">
    <name type="scientific">Nocardiopsis gilva YIM 90087</name>
    <dbReference type="NCBI Taxonomy" id="1235441"/>
    <lineage>
        <taxon>Bacteria</taxon>
        <taxon>Bacillati</taxon>
        <taxon>Actinomycetota</taxon>
        <taxon>Actinomycetes</taxon>
        <taxon>Streptosporangiales</taxon>
        <taxon>Nocardiopsidaceae</taxon>
        <taxon>Nocardiopsis</taxon>
    </lineage>
</organism>
<dbReference type="KEGG" id="ngv:CDO52_12800"/>